<evidence type="ECO:0000259" key="6">
    <source>
        <dbReference type="Pfam" id="PF26254"/>
    </source>
</evidence>
<dbReference type="EMBL" id="LWDE02000847">
    <property type="protein sequence ID" value="KAE8243712.1"/>
    <property type="molecule type" value="Genomic_DNA"/>
</dbReference>
<comment type="subcellular location">
    <subcellularLocation>
        <location evidence="1">Golgi apparatus</location>
    </subcellularLocation>
</comment>
<organism evidence="9 10">
    <name type="scientific">Tilletia controversa</name>
    <name type="common">dwarf bunt fungus</name>
    <dbReference type="NCBI Taxonomy" id="13291"/>
    <lineage>
        <taxon>Eukaryota</taxon>
        <taxon>Fungi</taxon>
        <taxon>Dikarya</taxon>
        <taxon>Basidiomycota</taxon>
        <taxon>Ustilaginomycotina</taxon>
        <taxon>Exobasidiomycetes</taxon>
        <taxon>Tilletiales</taxon>
        <taxon>Tilletiaceae</taxon>
        <taxon>Tilletia</taxon>
    </lineage>
</organism>
<dbReference type="GO" id="GO:0005802">
    <property type="term" value="C:trans-Golgi network"/>
    <property type="evidence" value="ECO:0007669"/>
    <property type="project" value="TreeGrafter"/>
</dbReference>
<feature type="domain" description="Trs120/TRAPPC9 TPR region" evidence="5">
    <location>
        <begin position="486"/>
        <end position="812"/>
    </location>
</feature>
<dbReference type="PANTHER" id="PTHR21512:SF5">
    <property type="entry name" value="TRAFFICKING PROTEIN PARTICLE COMPLEX SUBUNIT 9"/>
    <property type="match status" value="1"/>
</dbReference>
<dbReference type="Proteomes" id="UP000077684">
    <property type="component" value="Unassembled WGS sequence"/>
</dbReference>
<dbReference type="InterPro" id="IPR058568">
    <property type="entry name" value="Ig_TRAPPC9_Trs120_4th"/>
</dbReference>
<gene>
    <name evidence="9" type="ORF">A4X06_0g6135</name>
</gene>
<dbReference type="Pfam" id="PF26280">
    <property type="entry name" value="Ig_TRAPPC9-Trs120_2nd"/>
    <property type="match status" value="1"/>
</dbReference>
<evidence type="ECO:0000259" key="7">
    <source>
        <dbReference type="Pfam" id="PF26282"/>
    </source>
</evidence>
<feature type="compositionally biased region" description="Basic and acidic residues" evidence="3">
    <location>
        <begin position="432"/>
        <end position="445"/>
    </location>
</feature>
<evidence type="ECO:0000259" key="8">
    <source>
        <dbReference type="Pfam" id="PF26283"/>
    </source>
</evidence>
<feature type="domain" description="Trs120/TRAPPC9 first Ig-like" evidence="6">
    <location>
        <begin position="831"/>
        <end position="1006"/>
    </location>
</feature>
<protein>
    <submittedName>
        <fullName evidence="9">Uncharacterized protein</fullName>
    </submittedName>
</protein>
<evidence type="ECO:0000256" key="2">
    <source>
        <dbReference type="ARBA" id="ARBA00023034"/>
    </source>
</evidence>
<reference evidence="9" key="2">
    <citation type="journal article" date="2019" name="IMA Fungus">
        <title>Genome sequencing and comparison of five Tilletia species to identify candidate genes for the detection of regulated species infecting wheat.</title>
        <authorList>
            <person name="Nguyen H.D.T."/>
            <person name="Sultana T."/>
            <person name="Kesanakurti P."/>
            <person name="Hambleton S."/>
        </authorList>
    </citation>
    <scope>NUCLEOTIDE SEQUENCE</scope>
    <source>
        <strain evidence="9">DAOMC 236426</strain>
    </source>
</reference>
<dbReference type="Pfam" id="PF26251">
    <property type="entry name" value="TPR_TRAPPC9-Trs120"/>
    <property type="match status" value="1"/>
</dbReference>
<sequence>MLGDATGGRTFASPSRIRILLVPVGDIAPEEFVRWCDHVSSFETMRLSDVPRSSAASVGAGAGGVRSAITGSGLAALPAPGTILHQKGEIHLSFVTAHDPSHNFLAPFNLHRQVLGVLGLASYDTLTDQDRSTLERMPAALRDMCPGALVHRVYAFDTGAARPETVDLSVMKDPAAAIAAAGARSGSGASWPGLPPMTPSASAGDVGRIGSTGLPSTPTSPRVPTSPGGTGGFGGRNSSGLVVFPAVRKDGRDVRFYLRTLLPNYVGALLDGLHTLVTGLEGMPLETPRETLDGLGVNSAAAAAGAAANGSGTVPVIGAGSGIGVGGAPVTASAAPQRKTMAIMGSGPTGTGRITKVKADYALLSGDLWTALSMYDKCLSSLGRDRAVAGGQDAVWYAGGLEGWAVARLLVARMGGDVESKAPNTSLPTGTSKEKDKKEREKEAAESPYAKLPWAEMAEALALAVTIYSKCLAPPSYLLEPAKSASNETPRDYTHPLIHASACISHARFLLAVWASEGWNGETFDQLMYGGTPPALANDSRPTKAKYMHFCKSSGVQRHEIATAASQALTNSIPALKPPMQIGILSALASLFGCVGFTRREAYLLRQVQAVVVSLIGKTIALQPRREKAVSSRLGHGGSASSNDSTQKSSASDDLATMIMSMTVDSISDTAESVLVLALQVCETLGIDLDQAVLQNVPRVHILCRASDGRKSTPNTPLLNGALRGLWAASPGSPVQQAGENLYEVERYPDFGWPEQQLALLRDTVSVAELFSDHVSVAFFSALILRKYHAYIAADEQERIIQVLRKTLDTAKWNGAQELQLAYWGPSKPLKGLEFIPMPPSLIPYQRAHSELRADQEADSRSQLSSVPGLGNPFFWNPVRASTAVERARLVQDERAEFLVKLQNPLAVHLDFTSIKLSTTGVAFVADEIQASIPPGITQTIKLSGTPQDTGKLVIRGCILTLAGCVPQEFVLPLEDDESVQKTGYAEALELHERHVKTKRQGLDMRPTVLMAKAGMTASDARDARKRLTLGTMGRPMLTCVVLPAQPRLRIAATSLRNGVLFLLEGQETTLRIQLANCSVLPVDYVRLQFQDEQTTTTLAALSEGELLPTAAYDAEWDILHRPTFSVDPASLGPNGRGVRIPAGTTNTIRVQVRGGKVGANLAQIHIDYGHVDGPGRGGLITEEARDFHTRRLTLPLRMEVRPVLDYGALAVLPAHAREADRLKTAVVTEKEGHEAEGSGGKKSAVEELLGSDDQCLLSFRMRNVHSRSVMVSLEMKRDGDLPPLRIRRQLAPATTSDFVFPQTRLPLSSEYEPVPSLNSARQYVVSRLKLTPAEENRARAKFWRTEEVYKRLSARWEIVSPPPSSASSSSFSSMTSTAGEIRLRTKRTYVAPSSVDVLSGTGLDISLSVCDEDVDVSTGGTAKVEAEGENGMITTSGSGTHVHVDDFVHVKATLKNRTSRALKLTCRFVPHPSGGAQDDLTAPRPSTATGIGAGAPPNANPTEVALAQSQILCARGSATLVERVQPWPLGPGQTGSALCVLTFASEGVFGFGAVLEEEEQEQDEAGGASAGAVTGTTDRTAGLLRITAPRTLLVRAVR</sequence>
<dbReference type="InterPro" id="IPR058563">
    <property type="entry name" value="Trs120_TRAPPC9_N"/>
</dbReference>
<feature type="compositionally biased region" description="Polar residues" evidence="3">
    <location>
        <begin position="639"/>
        <end position="651"/>
    </location>
</feature>
<feature type="domain" description="Trs120/TRAPPC9 fourth Ig-like" evidence="8">
    <location>
        <begin position="1426"/>
        <end position="1560"/>
    </location>
</feature>
<dbReference type="PANTHER" id="PTHR21512">
    <property type="entry name" value="TRAFFICKING PROTEIN PARTICLE COMPLEX SUBUNIT 9"/>
    <property type="match status" value="1"/>
</dbReference>
<feature type="compositionally biased region" description="Low complexity" evidence="3">
    <location>
        <begin position="215"/>
        <end position="227"/>
    </location>
</feature>
<feature type="region of interest" description="Disordered" evidence="3">
    <location>
        <begin position="185"/>
        <end position="234"/>
    </location>
</feature>
<feature type="domain" description="Trs120/TRAPPC9 N-terminal" evidence="4">
    <location>
        <begin position="86"/>
        <end position="163"/>
    </location>
</feature>
<evidence type="ECO:0000313" key="9">
    <source>
        <dbReference type="EMBL" id="KAE8243712.1"/>
    </source>
</evidence>
<dbReference type="InterPro" id="IPR013935">
    <property type="entry name" value="Trs120_TRAPPC9"/>
</dbReference>
<dbReference type="InterPro" id="IPR058564">
    <property type="entry name" value="TPR_TRAPPC9_Trs120"/>
</dbReference>
<feature type="domain" description="Trs120/TRAPPC9 N-terminal" evidence="4">
    <location>
        <begin position="11"/>
        <end position="53"/>
    </location>
</feature>
<evidence type="ECO:0000259" key="5">
    <source>
        <dbReference type="Pfam" id="PF26251"/>
    </source>
</evidence>
<dbReference type="Pfam" id="PF26282">
    <property type="entry name" value="Ig_TRAPPC9-Trs120_3rd"/>
    <property type="match status" value="1"/>
</dbReference>
<dbReference type="Pfam" id="PF26254">
    <property type="entry name" value="Ig_TRAPPC9-Trs120_1st"/>
    <property type="match status" value="1"/>
</dbReference>
<feature type="region of interest" description="Disordered" evidence="3">
    <location>
        <begin position="420"/>
        <end position="446"/>
    </location>
</feature>
<dbReference type="InterPro" id="IPR058565">
    <property type="entry name" value="Ig_TRAPPC9_Trs120_1st"/>
</dbReference>
<evidence type="ECO:0000256" key="1">
    <source>
        <dbReference type="ARBA" id="ARBA00004555"/>
    </source>
</evidence>
<dbReference type="InterPro" id="IPR058567">
    <property type="entry name" value="Ig_TRAPPC9_Trs120_3rd"/>
</dbReference>
<dbReference type="Pfam" id="PF26283">
    <property type="entry name" value="Ig_TRAPPC9-Trs120_4th"/>
    <property type="match status" value="1"/>
</dbReference>
<feature type="domain" description="Trs120/TRAPPC9 third Ig-like" evidence="7">
    <location>
        <begin position="1247"/>
        <end position="1361"/>
    </location>
</feature>
<keyword evidence="2" id="KW-0333">Golgi apparatus</keyword>
<evidence type="ECO:0000313" key="10">
    <source>
        <dbReference type="Proteomes" id="UP000077684"/>
    </source>
</evidence>
<evidence type="ECO:0000259" key="4">
    <source>
        <dbReference type="Pfam" id="PF08626"/>
    </source>
</evidence>
<feature type="compositionally biased region" description="Polar residues" evidence="3">
    <location>
        <begin position="422"/>
        <end position="431"/>
    </location>
</feature>
<name>A0A8X7MP70_9BASI</name>
<comment type="caution">
    <text evidence="9">The sequence shown here is derived from an EMBL/GenBank/DDBJ whole genome shotgun (WGS) entry which is preliminary data.</text>
</comment>
<proteinExistence type="predicted"/>
<feature type="region of interest" description="Disordered" evidence="3">
    <location>
        <begin position="627"/>
        <end position="651"/>
    </location>
</feature>
<accession>A0A8X7MP70</accession>
<dbReference type="Pfam" id="PF08626">
    <property type="entry name" value="TRAPPC9-Trs120"/>
    <property type="match status" value="2"/>
</dbReference>
<reference evidence="9" key="1">
    <citation type="submission" date="2016-04" db="EMBL/GenBank/DDBJ databases">
        <authorList>
            <person name="Nguyen H.D."/>
            <person name="Samba Siva P."/>
            <person name="Cullis J."/>
            <person name="Levesque C.A."/>
            <person name="Hambleton S."/>
        </authorList>
    </citation>
    <scope>NUCLEOTIDE SEQUENCE</scope>
    <source>
        <strain evidence="9">DAOMC 236426</strain>
    </source>
</reference>
<keyword evidence="10" id="KW-1185">Reference proteome</keyword>
<evidence type="ECO:0000256" key="3">
    <source>
        <dbReference type="SAM" id="MobiDB-lite"/>
    </source>
</evidence>